<dbReference type="AlphaFoldDB" id="A0A914MM90"/>
<reference evidence="2" key="1">
    <citation type="submission" date="2022-11" db="UniProtKB">
        <authorList>
            <consortium name="WormBaseParasite"/>
        </authorList>
    </citation>
    <scope>IDENTIFICATION</scope>
</reference>
<name>A0A914MM90_MELIC</name>
<evidence type="ECO:0000313" key="1">
    <source>
        <dbReference type="Proteomes" id="UP000887563"/>
    </source>
</evidence>
<dbReference type="WBParaSite" id="Minc3s02021g27823">
    <property type="protein sequence ID" value="Minc3s02021g27823"/>
    <property type="gene ID" value="Minc3s02021g27823"/>
</dbReference>
<keyword evidence="1" id="KW-1185">Reference proteome</keyword>
<organism evidence="1 2">
    <name type="scientific">Meloidogyne incognita</name>
    <name type="common">Southern root-knot nematode worm</name>
    <name type="synonym">Oxyuris incognita</name>
    <dbReference type="NCBI Taxonomy" id="6306"/>
    <lineage>
        <taxon>Eukaryota</taxon>
        <taxon>Metazoa</taxon>
        <taxon>Ecdysozoa</taxon>
        <taxon>Nematoda</taxon>
        <taxon>Chromadorea</taxon>
        <taxon>Rhabditida</taxon>
        <taxon>Tylenchina</taxon>
        <taxon>Tylenchomorpha</taxon>
        <taxon>Tylenchoidea</taxon>
        <taxon>Meloidogynidae</taxon>
        <taxon>Meloidogyninae</taxon>
        <taxon>Meloidogyne</taxon>
        <taxon>Meloidogyne incognita group</taxon>
    </lineage>
</organism>
<dbReference type="Proteomes" id="UP000887563">
    <property type="component" value="Unplaced"/>
</dbReference>
<accession>A0A914MM90</accession>
<proteinExistence type="predicted"/>
<sequence length="98" mass="11120">MFDFPAIPTIPIEPAGPGGPFGPFCPIPAITLSPILPGRSSWTDCAALFLFRPKFNIISINSWFARHSWFPWRVVFSCWAWKTYRAGWACQRLTSCLK</sequence>
<protein>
    <submittedName>
        <fullName evidence="2">Candidate secreted effector</fullName>
    </submittedName>
</protein>
<evidence type="ECO:0000313" key="2">
    <source>
        <dbReference type="WBParaSite" id="Minc3s02021g27823"/>
    </source>
</evidence>